<comment type="caution">
    <text evidence="2">The sequence shown here is derived from an EMBL/GenBank/DDBJ whole genome shotgun (WGS) entry which is preliminary data.</text>
</comment>
<dbReference type="PANTHER" id="PTHR35717">
    <property type="entry name" value="OS05G0156200 PROTEIN"/>
    <property type="match status" value="1"/>
</dbReference>
<organism evidence="2 3">
    <name type="scientific">Acorus calamus</name>
    <name type="common">Sweet flag</name>
    <dbReference type="NCBI Taxonomy" id="4465"/>
    <lineage>
        <taxon>Eukaryota</taxon>
        <taxon>Viridiplantae</taxon>
        <taxon>Streptophyta</taxon>
        <taxon>Embryophyta</taxon>
        <taxon>Tracheophyta</taxon>
        <taxon>Spermatophyta</taxon>
        <taxon>Magnoliopsida</taxon>
        <taxon>Liliopsida</taxon>
        <taxon>Acoraceae</taxon>
        <taxon>Acorus</taxon>
    </lineage>
</organism>
<reference evidence="2" key="1">
    <citation type="journal article" date="2023" name="Nat. Commun.">
        <title>Diploid and tetraploid genomes of Acorus and the evolution of monocots.</title>
        <authorList>
            <person name="Ma L."/>
            <person name="Liu K.W."/>
            <person name="Li Z."/>
            <person name="Hsiao Y.Y."/>
            <person name="Qi Y."/>
            <person name="Fu T."/>
            <person name="Tang G.D."/>
            <person name="Zhang D."/>
            <person name="Sun W.H."/>
            <person name="Liu D.K."/>
            <person name="Li Y."/>
            <person name="Chen G.Z."/>
            <person name="Liu X.D."/>
            <person name="Liao X.Y."/>
            <person name="Jiang Y.T."/>
            <person name="Yu X."/>
            <person name="Hao Y."/>
            <person name="Huang J."/>
            <person name="Zhao X.W."/>
            <person name="Ke S."/>
            <person name="Chen Y.Y."/>
            <person name="Wu W.L."/>
            <person name="Hsu J.L."/>
            <person name="Lin Y.F."/>
            <person name="Huang M.D."/>
            <person name="Li C.Y."/>
            <person name="Huang L."/>
            <person name="Wang Z.W."/>
            <person name="Zhao X."/>
            <person name="Zhong W.Y."/>
            <person name="Peng D.H."/>
            <person name="Ahmad S."/>
            <person name="Lan S."/>
            <person name="Zhang J.S."/>
            <person name="Tsai W.C."/>
            <person name="Van de Peer Y."/>
            <person name="Liu Z.J."/>
        </authorList>
    </citation>
    <scope>NUCLEOTIDE SEQUENCE</scope>
    <source>
        <strain evidence="2">CP</strain>
    </source>
</reference>
<evidence type="ECO:0000256" key="1">
    <source>
        <dbReference type="SAM" id="MobiDB-lite"/>
    </source>
</evidence>
<gene>
    <name evidence="2" type="ORF">QJS10_CPA05g00277</name>
</gene>
<feature type="compositionally biased region" description="Low complexity" evidence="1">
    <location>
        <begin position="1"/>
        <end position="30"/>
    </location>
</feature>
<reference evidence="2" key="2">
    <citation type="submission" date="2023-06" db="EMBL/GenBank/DDBJ databases">
        <authorList>
            <person name="Ma L."/>
            <person name="Liu K.-W."/>
            <person name="Li Z."/>
            <person name="Hsiao Y.-Y."/>
            <person name="Qi Y."/>
            <person name="Fu T."/>
            <person name="Tang G."/>
            <person name="Zhang D."/>
            <person name="Sun W.-H."/>
            <person name="Liu D.-K."/>
            <person name="Li Y."/>
            <person name="Chen G.-Z."/>
            <person name="Liu X.-D."/>
            <person name="Liao X.-Y."/>
            <person name="Jiang Y.-T."/>
            <person name="Yu X."/>
            <person name="Hao Y."/>
            <person name="Huang J."/>
            <person name="Zhao X.-W."/>
            <person name="Ke S."/>
            <person name="Chen Y.-Y."/>
            <person name="Wu W.-L."/>
            <person name="Hsu J.-L."/>
            <person name="Lin Y.-F."/>
            <person name="Huang M.-D."/>
            <person name="Li C.-Y."/>
            <person name="Huang L."/>
            <person name="Wang Z.-W."/>
            <person name="Zhao X."/>
            <person name="Zhong W.-Y."/>
            <person name="Peng D.-H."/>
            <person name="Ahmad S."/>
            <person name="Lan S."/>
            <person name="Zhang J.-S."/>
            <person name="Tsai W.-C."/>
            <person name="Van De Peer Y."/>
            <person name="Liu Z.-J."/>
        </authorList>
    </citation>
    <scope>NUCLEOTIDE SEQUENCE</scope>
    <source>
        <strain evidence="2">CP</strain>
        <tissue evidence="2">Leaves</tissue>
    </source>
</reference>
<proteinExistence type="predicted"/>
<sequence>MSSPTCCSTATSTSTSTSSLSANTTASPSSGKRSRDADDELCLDNFHSHKRYLSEIMASSLNGLSVGEPLNETLMESSPSRDPEVSLQYSPMSEDSSDDARYFEPTPAASNFGAHQSEFTTTNRPTSPVSPHRQRPKSPVNPYPLLSYNLPAVVCSPNPSRPQRATDSEGRFPSSPNDMCHSADLRRAALLRSVQMRAHPQSPPPPQFENMQCVEEIKSLGEEDEKGDEYHRIDRRVPSLLDEEFESDGEG</sequence>
<feature type="region of interest" description="Disordered" evidence="1">
    <location>
        <begin position="156"/>
        <end position="181"/>
    </location>
</feature>
<protein>
    <submittedName>
        <fullName evidence="2">Uncharacterized protein</fullName>
    </submittedName>
</protein>
<accession>A0AAV9EUQ5</accession>
<feature type="compositionally biased region" description="Polar residues" evidence="1">
    <location>
        <begin position="113"/>
        <end position="129"/>
    </location>
</feature>
<evidence type="ECO:0000313" key="3">
    <source>
        <dbReference type="Proteomes" id="UP001180020"/>
    </source>
</evidence>
<evidence type="ECO:0000313" key="2">
    <source>
        <dbReference type="EMBL" id="KAK1316485.1"/>
    </source>
</evidence>
<name>A0AAV9EUQ5_ACOCL</name>
<keyword evidence="3" id="KW-1185">Reference proteome</keyword>
<dbReference type="Proteomes" id="UP001180020">
    <property type="component" value="Unassembled WGS sequence"/>
</dbReference>
<feature type="region of interest" description="Disordered" evidence="1">
    <location>
        <begin position="1"/>
        <end position="38"/>
    </location>
</feature>
<dbReference type="PANTHER" id="PTHR35717:SF1">
    <property type="entry name" value="OS05G0156200 PROTEIN"/>
    <property type="match status" value="1"/>
</dbReference>
<dbReference type="AlphaFoldDB" id="A0AAV9EUQ5"/>
<feature type="region of interest" description="Disordered" evidence="1">
    <location>
        <begin position="71"/>
        <end position="143"/>
    </location>
</feature>
<dbReference type="EMBL" id="JAUJYO010000005">
    <property type="protein sequence ID" value="KAK1316485.1"/>
    <property type="molecule type" value="Genomic_DNA"/>
</dbReference>